<keyword evidence="6" id="KW-0297">G-protein coupled receptor</keyword>
<dbReference type="PROSITE" id="PS00237">
    <property type="entry name" value="G_PROTEIN_RECEP_F1_1"/>
    <property type="match status" value="2"/>
</dbReference>
<dbReference type="EMBL" id="JAAWVN010015477">
    <property type="protein sequence ID" value="MBN3292117.1"/>
    <property type="molecule type" value="Genomic_DNA"/>
</dbReference>
<feature type="domain" description="G-protein coupled receptors family 1 profile" evidence="8">
    <location>
        <begin position="39"/>
        <end position="289"/>
    </location>
</feature>
<feature type="domain" description="G-protein coupled receptors family 1 profile" evidence="8">
    <location>
        <begin position="329"/>
        <end position="579"/>
    </location>
</feature>
<keyword evidence="4 7" id="KW-0472">Membrane</keyword>
<evidence type="ECO:0000259" key="8">
    <source>
        <dbReference type="PROSITE" id="PS50262"/>
    </source>
</evidence>
<evidence type="ECO:0000256" key="6">
    <source>
        <dbReference type="RuleBase" id="RU000688"/>
    </source>
</evidence>
<organism evidence="9 10">
    <name type="scientific">Polypterus senegalus</name>
    <name type="common">Senegal bichir</name>
    <dbReference type="NCBI Taxonomy" id="55291"/>
    <lineage>
        <taxon>Eukaryota</taxon>
        <taxon>Metazoa</taxon>
        <taxon>Chordata</taxon>
        <taxon>Craniata</taxon>
        <taxon>Vertebrata</taxon>
        <taxon>Euteleostomi</taxon>
        <taxon>Actinopterygii</taxon>
        <taxon>Polypteriformes</taxon>
        <taxon>Polypteridae</taxon>
        <taxon>Polypterus</taxon>
    </lineage>
</organism>
<dbReference type="PANTHER" id="PTHR26451:SF885">
    <property type="entry name" value="OLFACTORY RECEPTOR"/>
    <property type="match status" value="1"/>
</dbReference>
<sequence length="603" mass="68136">MENSSLIMSFILAPYGEIGSIKYLYFSFVFVLYLVIIAVNVALILIVHVERSLHEPMYIYLCCLAINGLFGSTAIFPSILVNLISVTMEISQLSCFIQIFCIHTYCFAEFTNLALMGYDRYIAICHALLYHNIMNLSKMYQLIFLSWVLPICVITVLTVLTAQLPLCGRIIEKIYCDNYSVVKLACTDINNYNIYGLVSVFLSIFPPLLIIIYSYVKILQVSLNASKESQAKALATCTPHLITLGNFFLSVCFEVIQSRFNMHHVPYVARVILSVHVLIFPPLLNPIIYGAKTQKIKPSFILAGYGQMGETKYFYFSIVFLLYIITISANVVLIGIIYKEKSLHEPMFIFLCSLAVNGVLGSTALSPSLLVNLISDSHEISKAACLMQIFCLHTYCICELMILAVMGYDRFVSICHPLTYHTIINTSTVYKLSLMSWLFPFVSMVAFTISTAELPLCGKIIEKVYCDNYSVMRLACTDVIIYNIYGLIATFISLTPPLFLIIYSYVKIIKVCLKASKESQAKALTTCSPHLITLFNFFASMGFEVIQSRFNMKHVPNVARVILSVYFLIFPPLFNPIIYGAKTQKIKICLKKIMFNIKINPND</sequence>
<feature type="transmembrane region" description="Helical" evidence="7">
    <location>
        <begin position="386"/>
        <end position="408"/>
    </location>
</feature>
<feature type="non-terminal residue" evidence="9">
    <location>
        <position position="1"/>
    </location>
</feature>
<evidence type="ECO:0000313" key="10">
    <source>
        <dbReference type="Proteomes" id="UP001166052"/>
    </source>
</evidence>
<accession>A0ABS2Z1P4</accession>
<dbReference type="PRINTS" id="PR00245">
    <property type="entry name" value="OLFACTORYR"/>
</dbReference>
<reference evidence="9" key="1">
    <citation type="journal article" date="2021" name="Cell">
        <title>Tracing the genetic footprints of vertebrate landing in non-teleost ray-finned fishes.</title>
        <authorList>
            <person name="Bi X."/>
            <person name="Wang K."/>
            <person name="Yang L."/>
            <person name="Pan H."/>
            <person name="Jiang H."/>
            <person name="Wei Q."/>
            <person name="Fang M."/>
            <person name="Yu H."/>
            <person name="Zhu C."/>
            <person name="Cai Y."/>
            <person name="He Y."/>
            <person name="Gan X."/>
            <person name="Zeng H."/>
            <person name="Yu D."/>
            <person name="Zhu Y."/>
            <person name="Jiang H."/>
            <person name="Qiu Q."/>
            <person name="Yang H."/>
            <person name="Zhang Y.E."/>
            <person name="Wang W."/>
            <person name="Zhu M."/>
            <person name="He S."/>
            <person name="Zhang G."/>
        </authorList>
    </citation>
    <scope>NUCLEOTIDE SEQUENCE</scope>
    <source>
        <strain evidence="9">Bchr_001</strain>
    </source>
</reference>
<keyword evidence="6" id="KW-0675">Receptor</keyword>
<protein>
    <submittedName>
        <fullName evidence="9">O51L1 protein</fullName>
    </submittedName>
</protein>
<feature type="transmembrane region" description="Helical" evidence="7">
    <location>
        <begin position="23"/>
        <end position="46"/>
    </location>
</feature>
<dbReference type="InterPro" id="IPR000276">
    <property type="entry name" value="GPCR_Rhodpsn"/>
</dbReference>
<feature type="transmembrane region" description="Helical" evidence="7">
    <location>
        <begin position="313"/>
        <end position="336"/>
    </location>
</feature>
<feature type="transmembrane region" description="Helical" evidence="7">
    <location>
        <begin position="480"/>
        <end position="506"/>
    </location>
</feature>
<evidence type="ECO:0000256" key="3">
    <source>
        <dbReference type="ARBA" id="ARBA00022989"/>
    </source>
</evidence>
<dbReference type="InterPro" id="IPR052921">
    <property type="entry name" value="GPCR1_Superfamily_Member"/>
</dbReference>
<evidence type="ECO:0000313" key="9">
    <source>
        <dbReference type="EMBL" id="MBN3292117.1"/>
    </source>
</evidence>
<dbReference type="Gene3D" id="1.20.1070.10">
    <property type="entry name" value="Rhodopsin 7-helix transmembrane proteins"/>
    <property type="match status" value="2"/>
</dbReference>
<feature type="transmembrane region" description="Helical" evidence="7">
    <location>
        <begin position="348"/>
        <end position="374"/>
    </location>
</feature>
<feature type="transmembrane region" description="Helical" evidence="7">
    <location>
        <begin position="267"/>
        <end position="289"/>
    </location>
</feature>
<feature type="transmembrane region" description="Helical" evidence="7">
    <location>
        <begin position="58"/>
        <end position="84"/>
    </location>
</feature>
<feature type="transmembrane region" description="Helical" evidence="7">
    <location>
        <begin position="527"/>
        <end position="546"/>
    </location>
</feature>
<name>A0ABS2Z1P4_POLSE</name>
<comment type="subcellular location">
    <subcellularLocation>
        <location evidence="1">Membrane</location>
        <topology evidence="1">Multi-pass membrane protein</topology>
    </subcellularLocation>
</comment>
<feature type="transmembrane region" description="Helical" evidence="7">
    <location>
        <begin position="558"/>
        <end position="581"/>
    </location>
</feature>
<evidence type="ECO:0000256" key="4">
    <source>
        <dbReference type="ARBA" id="ARBA00023136"/>
    </source>
</evidence>
<dbReference type="Pfam" id="PF13853">
    <property type="entry name" value="7tm_4"/>
    <property type="match status" value="2"/>
</dbReference>
<dbReference type="InterPro" id="IPR017452">
    <property type="entry name" value="GPCR_Rhodpsn_7TM"/>
</dbReference>
<feature type="transmembrane region" description="Helical" evidence="7">
    <location>
        <begin position="139"/>
        <end position="160"/>
    </location>
</feature>
<dbReference type="InterPro" id="IPR000725">
    <property type="entry name" value="Olfact_rcpt"/>
</dbReference>
<proteinExistence type="inferred from homology"/>
<evidence type="ECO:0000256" key="1">
    <source>
        <dbReference type="ARBA" id="ARBA00004141"/>
    </source>
</evidence>
<dbReference type="SUPFAM" id="SSF81321">
    <property type="entry name" value="Family A G protein-coupled receptor-like"/>
    <property type="match status" value="2"/>
</dbReference>
<dbReference type="PROSITE" id="PS50262">
    <property type="entry name" value="G_PROTEIN_RECEP_F1_2"/>
    <property type="match status" value="2"/>
</dbReference>
<gene>
    <name evidence="9" type="primary">Or51l1</name>
    <name evidence="9" type="ORF">GTO92_0013161</name>
</gene>
<comment type="similarity">
    <text evidence="6">Belongs to the G-protein coupled receptor 1 family.</text>
</comment>
<keyword evidence="2 6" id="KW-0812">Transmembrane</keyword>
<keyword evidence="10" id="KW-1185">Reference proteome</keyword>
<comment type="caution">
    <text evidence="9">The sequence shown here is derived from an EMBL/GenBank/DDBJ whole genome shotgun (WGS) entry which is preliminary data.</text>
</comment>
<dbReference type="Proteomes" id="UP001166052">
    <property type="component" value="Unassembled WGS sequence"/>
</dbReference>
<feature type="non-terminal residue" evidence="9">
    <location>
        <position position="603"/>
    </location>
</feature>
<dbReference type="PANTHER" id="PTHR26451">
    <property type="entry name" value="G_PROTEIN_RECEP_F1_2 DOMAIN-CONTAINING PROTEIN"/>
    <property type="match status" value="1"/>
</dbReference>
<evidence type="ECO:0000256" key="2">
    <source>
        <dbReference type="ARBA" id="ARBA00022692"/>
    </source>
</evidence>
<dbReference type="PRINTS" id="PR00237">
    <property type="entry name" value="GPCRRHODOPSN"/>
</dbReference>
<keyword evidence="5 6" id="KW-0807">Transducer</keyword>
<evidence type="ECO:0000256" key="7">
    <source>
        <dbReference type="SAM" id="Phobius"/>
    </source>
</evidence>
<keyword evidence="3 7" id="KW-1133">Transmembrane helix</keyword>
<feature type="transmembrane region" description="Helical" evidence="7">
    <location>
        <begin position="429"/>
        <end position="449"/>
    </location>
</feature>
<evidence type="ECO:0000256" key="5">
    <source>
        <dbReference type="ARBA" id="ARBA00023224"/>
    </source>
</evidence>
<feature type="transmembrane region" description="Helical" evidence="7">
    <location>
        <begin position="194"/>
        <end position="216"/>
    </location>
</feature>
<feature type="transmembrane region" description="Helical" evidence="7">
    <location>
        <begin position="96"/>
        <end position="118"/>
    </location>
</feature>